<protein>
    <recommendedName>
        <fullName evidence="4">Transmembrane protein</fullName>
    </recommendedName>
</protein>
<name>K2Q8Z0_9HYPH</name>
<evidence type="ECO:0000313" key="3">
    <source>
        <dbReference type="Proteomes" id="UP000007123"/>
    </source>
</evidence>
<feature type="transmembrane region" description="Helical" evidence="1">
    <location>
        <begin position="25"/>
        <end position="50"/>
    </location>
</feature>
<evidence type="ECO:0000256" key="1">
    <source>
        <dbReference type="SAM" id="Phobius"/>
    </source>
</evidence>
<dbReference type="eggNOG" id="ENOG502ZBIV">
    <property type="taxonomic scope" value="Bacteria"/>
</dbReference>
<feature type="transmembrane region" description="Helical" evidence="1">
    <location>
        <begin position="100"/>
        <end position="119"/>
    </location>
</feature>
<sequence length="564" mass="63094">MVDISASRMRDRKTLPHHLSSPITWLWLTVAAHFVLLMLPLAVPIGPMYWDTYIYLDAAQRIRMGQIPSLDFSTPVGALGYYLFAWGLDLFPRAQPLLLVQWSQLAVTAPLMTLVLIDAEKKSRATAFLLLIPFLVFAAFPANAQFFHSYPGLDGFGIYNRQTSLLLYVLTSGLVFMRGGPRFALFCALAMLALFLTKITGFLVGGLIGLGALLAGRISLGNLILAAIAFLLPLVVIELGTGMISAYIRDILNLIAMNQDALLPRFLTVASGKLDVLMPAGLLLLMMIWADLNYASEQRRFFDRSFWWFGISLLGGTILETQNTGSQEFIFIWPVLLMAYDRLPQAVDRTKIAFLVLAAFCTVPTVSKVAHKTLRSVAVAPTYVQPDVPLLRNMQQVSTRPDVMERAIMLENHYATQGAAYVDLANQGQLPSWQLYSELDYQTYWIISADILVKALLQFETDNQIRLQSLMTLDFVNPFTWILDRDATRKIQIGADPFRTVRQVSPEALEAVQATDGVLRPKCPVTTGRRMLEERYQEALSGRQVIAIDPCWDLLLRPGLLKTP</sequence>
<feature type="transmembrane region" description="Helical" evidence="1">
    <location>
        <begin position="220"/>
        <end position="239"/>
    </location>
</feature>
<feature type="transmembrane region" description="Helical" evidence="1">
    <location>
        <begin position="70"/>
        <end position="88"/>
    </location>
</feature>
<comment type="caution">
    <text evidence="2">The sequence shown here is derived from an EMBL/GenBank/DDBJ whole genome shotgun (WGS) entry which is preliminary data.</text>
</comment>
<keyword evidence="1" id="KW-1133">Transmembrane helix</keyword>
<feature type="transmembrane region" description="Helical" evidence="1">
    <location>
        <begin position="126"/>
        <end position="146"/>
    </location>
</feature>
<dbReference type="AlphaFoldDB" id="K2Q8Z0"/>
<keyword evidence="1" id="KW-0472">Membrane</keyword>
<dbReference type="PATRIC" id="fig|1156935.5.peg.4385"/>
<accession>K2Q8Z0</accession>
<organism evidence="2 3">
    <name type="scientific">Agrobacterium albertimagni AOL15</name>
    <dbReference type="NCBI Taxonomy" id="1156935"/>
    <lineage>
        <taxon>Bacteria</taxon>
        <taxon>Pseudomonadati</taxon>
        <taxon>Pseudomonadota</taxon>
        <taxon>Alphaproteobacteria</taxon>
        <taxon>Hyphomicrobiales</taxon>
        <taxon>Rhizobiaceae</taxon>
        <taxon>Rhizobium/Agrobacterium group</taxon>
        <taxon>Agrobacterium</taxon>
    </lineage>
</organism>
<gene>
    <name evidence="2" type="ORF">QWE_21561</name>
</gene>
<evidence type="ECO:0000313" key="2">
    <source>
        <dbReference type="EMBL" id="EKF57426.1"/>
    </source>
</evidence>
<dbReference type="EMBL" id="ALJF01000020">
    <property type="protein sequence ID" value="EKF57426.1"/>
    <property type="molecule type" value="Genomic_DNA"/>
</dbReference>
<feature type="transmembrane region" description="Helical" evidence="1">
    <location>
        <begin position="183"/>
        <end position="214"/>
    </location>
</feature>
<dbReference type="Proteomes" id="UP000007123">
    <property type="component" value="Unassembled WGS sequence"/>
</dbReference>
<keyword evidence="1" id="KW-0812">Transmembrane</keyword>
<proteinExistence type="predicted"/>
<evidence type="ECO:0008006" key="4">
    <source>
        <dbReference type="Google" id="ProtNLM"/>
    </source>
</evidence>
<keyword evidence="3" id="KW-1185">Reference proteome</keyword>
<feature type="transmembrane region" description="Helical" evidence="1">
    <location>
        <begin position="276"/>
        <end position="295"/>
    </location>
</feature>
<reference evidence="2 3" key="1">
    <citation type="journal article" date="2012" name="J. Bacteriol.">
        <title>Draft Genome Sequence of Agrobacterium albertimagni Strain AOL15.</title>
        <authorList>
            <person name="Trimble W.L."/>
            <person name="Phung le T."/>
            <person name="Meyer F."/>
            <person name="Gilbert J.A."/>
            <person name="Silver S."/>
        </authorList>
    </citation>
    <scope>NUCLEOTIDE SEQUENCE [LARGE SCALE GENOMIC DNA]</scope>
    <source>
        <strain evidence="2 3">AOL15</strain>
    </source>
</reference>
<feature type="transmembrane region" description="Helical" evidence="1">
    <location>
        <begin position="158"/>
        <end position="176"/>
    </location>
</feature>
<dbReference type="STRING" id="1156935.QWE_21561"/>